<dbReference type="RefSeq" id="WP_015440545.1">
    <property type="nucleotide sequence ID" value="NC_020520.1"/>
</dbReference>
<dbReference type="GO" id="GO:0016887">
    <property type="term" value="F:ATP hydrolysis activity"/>
    <property type="evidence" value="ECO:0007669"/>
    <property type="project" value="InterPro"/>
</dbReference>
<evidence type="ECO:0000313" key="3">
    <source>
        <dbReference type="Proteomes" id="UP000011863"/>
    </source>
</evidence>
<dbReference type="Proteomes" id="UP000011863">
    <property type="component" value="Chromosome"/>
</dbReference>
<dbReference type="SUPFAM" id="SSF52540">
    <property type="entry name" value="P-loop containing nucleoside triphosphate hydrolases"/>
    <property type="match status" value="1"/>
</dbReference>
<feature type="domain" description="ArsA/GET3 Anion-transporting ATPase-like" evidence="1">
    <location>
        <begin position="14"/>
        <end position="293"/>
    </location>
</feature>
<dbReference type="GO" id="GO:0005524">
    <property type="term" value="F:ATP binding"/>
    <property type="evidence" value="ECO:0007669"/>
    <property type="project" value="InterPro"/>
</dbReference>
<dbReference type="PANTHER" id="PTHR10803">
    <property type="entry name" value="ARSENICAL PUMP-DRIVING ATPASE ARSENITE-TRANSLOCATING ATPASE"/>
    <property type="match status" value="1"/>
</dbReference>
<accession>A0A6C7E9L0</accession>
<dbReference type="KEGG" id="aym:YM304_09840"/>
<dbReference type="InterPro" id="IPR027417">
    <property type="entry name" value="P-loop_NTPase"/>
</dbReference>
<name>A0A6C7E9L0_ILUCY</name>
<reference evidence="2 3" key="1">
    <citation type="journal article" date="2013" name="Int. J. Syst. Evol. Microbiol.">
        <title>Ilumatobacter nonamiense sp. nov. and Ilumatobacter coccineum sp. nov., isolated from seashore sand.</title>
        <authorList>
            <person name="Matsumoto A."/>
            <person name="Kasai H."/>
            <person name="Matsuo Y."/>
            <person name="Shizuri Y."/>
            <person name="Ichikawa N."/>
            <person name="Fujita N."/>
            <person name="Omura S."/>
            <person name="Takahashi Y."/>
        </authorList>
    </citation>
    <scope>NUCLEOTIDE SEQUENCE [LARGE SCALE GENOMIC DNA]</scope>
    <source>
        <strain evidence="3">NBRC 103263 / KCTC 29153 / YM16-304</strain>
    </source>
</reference>
<dbReference type="PANTHER" id="PTHR10803:SF26">
    <property type="entry name" value="ANION TRANSPORTER ATPASE-RELATED"/>
    <property type="match status" value="1"/>
</dbReference>
<sequence length="394" mass="43099">MSQRDLDSLLASREMILVAGSGGVGKTTVAAAMGIAAVQRHAGKVLVLTVDPARRLATALGLEAFGNTPVRIDPKALKRAGITARGELHVAMLDTKAGWDELIERHAPDHATRDAVLANPLYQNITGRFVRSHDYLAMEQLHDLHATGEYDLVIVDTPPSRNALTILDAPSQMAEFFGSRLLRWLTVPYRSRLFTVASKPFYKVADGVLGSRFLQDIADFFILFQAMEKGFVTRARMVEALLVDPRTAFVIVSTLETAPSHEAAFLARELEDRHMPLGAIIANRVLPSDLAESQSRRAAEALLAAVADNDSTLAHDVADAFVDGAPADADVKRVRRVLRQLATRFDDLSMVAAREADRRAELAEIAPLMLDIPWLSGDIHDLAGLQNLAEYLRD</sequence>
<protein>
    <submittedName>
        <fullName evidence="2">Putative anion transporting ATPase</fullName>
    </submittedName>
</protein>
<dbReference type="AlphaFoldDB" id="A0A6C7E9L0"/>
<evidence type="ECO:0000313" key="2">
    <source>
        <dbReference type="EMBL" id="BAN01298.1"/>
    </source>
</evidence>
<evidence type="ECO:0000259" key="1">
    <source>
        <dbReference type="Pfam" id="PF02374"/>
    </source>
</evidence>
<organism evidence="2 3">
    <name type="scientific">Ilumatobacter coccineus (strain NBRC 103263 / KCTC 29153 / YM16-304)</name>
    <dbReference type="NCBI Taxonomy" id="1313172"/>
    <lineage>
        <taxon>Bacteria</taxon>
        <taxon>Bacillati</taxon>
        <taxon>Actinomycetota</taxon>
        <taxon>Acidimicrobiia</taxon>
        <taxon>Acidimicrobiales</taxon>
        <taxon>Ilumatobacteraceae</taxon>
        <taxon>Ilumatobacter</taxon>
    </lineage>
</organism>
<dbReference type="OrthoDB" id="5490584at2"/>
<dbReference type="InterPro" id="IPR016300">
    <property type="entry name" value="ATPase_ArsA/GET3"/>
</dbReference>
<dbReference type="EMBL" id="AP012057">
    <property type="protein sequence ID" value="BAN01298.1"/>
    <property type="molecule type" value="Genomic_DNA"/>
</dbReference>
<dbReference type="Pfam" id="PF02374">
    <property type="entry name" value="ArsA_ATPase"/>
    <property type="match status" value="1"/>
</dbReference>
<keyword evidence="3" id="KW-1185">Reference proteome</keyword>
<proteinExistence type="predicted"/>
<gene>
    <name evidence="2" type="ORF">YM304_09840</name>
</gene>
<dbReference type="InterPro" id="IPR025723">
    <property type="entry name" value="ArsA/GET3_ATPase-like"/>
</dbReference>
<dbReference type="Gene3D" id="3.40.50.300">
    <property type="entry name" value="P-loop containing nucleotide triphosphate hydrolases"/>
    <property type="match status" value="1"/>
</dbReference>